<accession>A0AAF0SZR4</accession>
<evidence type="ECO:0000259" key="1">
    <source>
        <dbReference type="Pfam" id="PF24035"/>
    </source>
</evidence>
<proteinExistence type="predicted"/>
<keyword evidence="3" id="KW-1185">Reference proteome</keyword>
<feature type="domain" description="DUF7344" evidence="1">
    <location>
        <begin position="13"/>
        <end position="91"/>
    </location>
</feature>
<dbReference type="InterPro" id="IPR055768">
    <property type="entry name" value="DUF7344"/>
</dbReference>
<gene>
    <name evidence="2" type="ORF">NP511_03320</name>
</gene>
<name>A0AAF0SZR4_9EURY</name>
<dbReference type="GeneID" id="84212940"/>
<dbReference type="Proteomes" id="UP001224926">
    <property type="component" value="Chromosome"/>
</dbReference>
<protein>
    <recommendedName>
        <fullName evidence="1">DUF7344 domain-containing protein</fullName>
    </recommendedName>
</protein>
<dbReference type="GeneID" id="39860631"/>
<dbReference type="Pfam" id="PF24035">
    <property type="entry name" value="DUF7344"/>
    <property type="match status" value="1"/>
</dbReference>
<dbReference type="RefSeq" id="WP_049964396.1">
    <property type="nucleotide sequence ID" value="NZ_CP101873.1"/>
</dbReference>
<evidence type="ECO:0000313" key="2">
    <source>
        <dbReference type="EMBL" id="WMT08671.1"/>
    </source>
</evidence>
<reference evidence="2 3" key="1">
    <citation type="submission" date="2022-07" db="EMBL/GenBank/DDBJ databases">
        <title>Two temperate virus in Haloterrigena jeotgali A29.</title>
        <authorList>
            <person name="Deng X."/>
        </authorList>
    </citation>
    <scope>NUCLEOTIDE SEQUENCE [LARGE SCALE GENOMIC DNA]</scope>
    <source>
        <strain evidence="2 3">A29</strain>
    </source>
</reference>
<sequence length="121" mass="13895">MSKKPIAFETVLDLCRNRRRRVVLAVLDGERRPLTVNDLRRTVLTQTHQTSVTDVSDGVLTEIRLSLRHTHIPKLESEGVIEYDSERKLVRPTDRFDRLQPQLSAILGADPELEDGIELRI</sequence>
<dbReference type="AlphaFoldDB" id="A0AAF0SZR4"/>
<organism evidence="2 3">
    <name type="scientific">Natrinema thermotolerans</name>
    <dbReference type="NCBI Taxonomy" id="121872"/>
    <lineage>
        <taxon>Archaea</taxon>
        <taxon>Methanobacteriati</taxon>
        <taxon>Methanobacteriota</taxon>
        <taxon>Stenosarchaea group</taxon>
        <taxon>Halobacteria</taxon>
        <taxon>Halobacteriales</taxon>
        <taxon>Natrialbaceae</taxon>
        <taxon>Natrinema</taxon>
    </lineage>
</organism>
<dbReference type="EMBL" id="CP101873">
    <property type="protein sequence ID" value="WMT08671.1"/>
    <property type="molecule type" value="Genomic_DNA"/>
</dbReference>
<evidence type="ECO:0000313" key="3">
    <source>
        <dbReference type="Proteomes" id="UP001224926"/>
    </source>
</evidence>